<keyword evidence="3 5" id="KW-0131">Cell cycle</keyword>
<reference evidence="6 7" key="1">
    <citation type="journal article" date="2016" name="Int. J. Syst. Evol. Microbiol.">
        <title>Peptococcus simiae sp. nov., isolated from rhesus macaque faeces and emended description of the genus Peptococcus.</title>
        <authorList>
            <person name="Shkoporov A.N."/>
            <person name="Efimov B.A."/>
            <person name="Kondova I."/>
            <person name="Ouwerling B."/>
            <person name="Chaplin A.V."/>
            <person name="Shcherbakova V.A."/>
            <person name="Langermans J.A.M."/>
        </authorList>
    </citation>
    <scope>NUCLEOTIDE SEQUENCE [LARGE SCALE GENOMIC DNA]</scope>
    <source>
        <strain evidence="6 7">M108</strain>
    </source>
</reference>
<keyword evidence="1 5" id="KW-0132">Cell division</keyword>
<dbReference type="Proteomes" id="UP001631949">
    <property type="component" value="Unassembled WGS sequence"/>
</dbReference>
<sequence>MAIGKKLLDFVGFVDTEEENEAYMDEAYDNDYYNAYDEPVATEERRFSPMNRFRSSLPVATEEASYSGGDDMKIVLLQPMRFEEAQTITRYLLDNRVVVFDLHECQVEEAVNIVNFVSGAIFALNGSIQKINDQGAIFVAVPPSVSLENELRGSLNDGDYGPTIAEWVNHQRGKGDF</sequence>
<evidence type="ECO:0000256" key="4">
    <source>
        <dbReference type="ARBA" id="ARBA00044936"/>
    </source>
</evidence>
<dbReference type="Gene3D" id="3.30.110.150">
    <property type="entry name" value="SepF-like protein"/>
    <property type="match status" value="1"/>
</dbReference>
<gene>
    <name evidence="5" type="primary">sepF</name>
    <name evidence="6" type="ORF">ACKQTC_08095</name>
</gene>
<organism evidence="6 7">
    <name type="scientific">Peptococcus simiae</name>
    <dbReference type="NCBI Taxonomy" id="1643805"/>
    <lineage>
        <taxon>Bacteria</taxon>
        <taxon>Bacillati</taxon>
        <taxon>Bacillota</taxon>
        <taxon>Clostridia</taxon>
        <taxon>Eubacteriales</taxon>
        <taxon>Peptococcaceae</taxon>
        <taxon>Peptococcus</taxon>
    </lineage>
</organism>
<comment type="function">
    <text evidence="4 5">Cell division protein that is part of the divisome complex and is recruited early to the Z-ring. Probably stimulates Z-ring formation, perhaps through the cross-linking of FtsZ protofilaments. Its function overlaps with FtsA.</text>
</comment>
<keyword evidence="2 5" id="KW-0717">Septation</keyword>
<accession>A0ABW9H0J7</accession>
<dbReference type="HAMAP" id="MF_01197">
    <property type="entry name" value="SepF"/>
    <property type="match status" value="1"/>
</dbReference>
<comment type="similarity">
    <text evidence="5">Belongs to the SepF family.</text>
</comment>
<dbReference type="RefSeq" id="WP_408977943.1">
    <property type="nucleotide sequence ID" value="NZ_JBJUVG010000014.1"/>
</dbReference>
<evidence type="ECO:0000256" key="3">
    <source>
        <dbReference type="ARBA" id="ARBA00023306"/>
    </source>
</evidence>
<dbReference type="InterPro" id="IPR038594">
    <property type="entry name" value="SepF-like_sf"/>
</dbReference>
<dbReference type="GO" id="GO:0051301">
    <property type="term" value="P:cell division"/>
    <property type="evidence" value="ECO:0007669"/>
    <property type="project" value="UniProtKB-KW"/>
</dbReference>
<evidence type="ECO:0000256" key="5">
    <source>
        <dbReference type="HAMAP-Rule" id="MF_01197"/>
    </source>
</evidence>
<proteinExistence type="inferred from homology"/>
<dbReference type="InterPro" id="IPR007561">
    <property type="entry name" value="Cell_div_SepF/SepF-rel"/>
</dbReference>
<dbReference type="InterPro" id="IPR023052">
    <property type="entry name" value="Cell_div_SepF"/>
</dbReference>
<dbReference type="Pfam" id="PF04472">
    <property type="entry name" value="SepF"/>
    <property type="match status" value="1"/>
</dbReference>
<comment type="caution">
    <text evidence="6">The sequence shown here is derived from an EMBL/GenBank/DDBJ whole genome shotgun (WGS) entry which is preliminary data.</text>
</comment>
<comment type="subcellular location">
    <subcellularLocation>
        <location evidence="5">Cytoplasm</location>
    </subcellularLocation>
    <text evidence="5">Localizes to the division site, in a FtsZ-dependent manner.</text>
</comment>
<evidence type="ECO:0000313" key="6">
    <source>
        <dbReference type="EMBL" id="MFM9414328.1"/>
    </source>
</evidence>
<dbReference type="PANTHER" id="PTHR35798:SF1">
    <property type="entry name" value="CELL DIVISION PROTEIN SEPF"/>
    <property type="match status" value="1"/>
</dbReference>
<dbReference type="PANTHER" id="PTHR35798">
    <property type="entry name" value="CELL DIVISION PROTEIN SEPF"/>
    <property type="match status" value="1"/>
</dbReference>
<protein>
    <recommendedName>
        <fullName evidence="5">Cell division protein SepF</fullName>
    </recommendedName>
</protein>
<keyword evidence="5" id="KW-0963">Cytoplasm</keyword>
<evidence type="ECO:0000313" key="7">
    <source>
        <dbReference type="Proteomes" id="UP001631949"/>
    </source>
</evidence>
<keyword evidence="7" id="KW-1185">Reference proteome</keyword>
<name>A0ABW9H0J7_9FIRM</name>
<comment type="subunit">
    <text evidence="5">Homodimer. Interacts with FtsZ.</text>
</comment>
<evidence type="ECO:0000256" key="1">
    <source>
        <dbReference type="ARBA" id="ARBA00022618"/>
    </source>
</evidence>
<dbReference type="EMBL" id="JBJUVG010000014">
    <property type="protein sequence ID" value="MFM9414328.1"/>
    <property type="molecule type" value="Genomic_DNA"/>
</dbReference>
<evidence type="ECO:0000256" key="2">
    <source>
        <dbReference type="ARBA" id="ARBA00023210"/>
    </source>
</evidence>